<dbReference type="SUPFAM" id="SSF52833">
    <property type="entry name" value="Thioredoxin-like"/>
    <property type="match status" value="1"/>
</dbReference>
<comment type="caution">
    <text evidence="1">The sequence shown here is derived from an EMBL/GenBank/DDBJ whole genome shotgun (WGS) entry which is preliminary data.</text>
</comment>
<dbReference type="AlphaFoldDB" id="A0A498HTQ0"/>
<accession>A0A498HTQ0</accession>
<dbReference type="InterPro" id="IPR036249">
    <property type="entry name" value="Thioredoxin-like_sf"/>
</dbReference>
<protein>
    <recommendedName>
        <fullName evidence="3">Thioredoxin domain-containing protein</fullName>
    </recommendedName>
</protein>
<gene>
    <name evidence="1" type="ORF">DVH24_016466</name>
</gene>
<evidence type="ECO:0000313" key="1">
    <source>
        <dbReference type="EMBL" id="RXH73644.1"/>
    </source>
</evidence>
<dbReference type="Proteomes" id="UP000290289">
    <property type="component" value="Chromosome 15"/>
</dbReference>
<name>A0A498HTQ0_MALDO</name>
<sequence>MARNLGVLVRQLLPNSNRVKNHTMETLILAPSSQPKPFSNCFNSPNPRFLHSGSGSATTPSFSATFCFLLFIFCTTRFGSKGSEIPSRSRICSLYSEARYRQVMFELEGALVSPVLQDLIVRFPHVKAYKIDASKEDSDYAIRTLDVRAVPAVAFIKDGEWVSNCVGANIAQLKYTFEALYGEHPIERPPYLDRIHV</sequence>
<dbReference type="Gene3D" id="3.40.30.10">
    <property type="entry name" value="Glutaredoxin"/>
    <property type="match status" value="1"/>
</dbReference>
<dbReference type="EMBL" id="RDQH01000341">
    <property type="protein sequence ID" value="RXH73644.1"/>
    <property type="molecule type" value="Genomic_DNA"/>
</dbReference>
<evidence type="ECO:0008006" key="3">
    <source>
        <dbReference type="Google" id="ProtNLM"/>
    </source>
</evidence>
<reference evidence="1 2" key="1">
    <citation type="submission" date="2018-10" db="EMBL/GenBank/DDBJ databases">
        <title>A high-quality apple genome assembly.</title>
        <authorList>
            <person name="Hu J."/>
        </authorList>
    </citation>
    <scope>NUCLEOTIDE SEQUENCE [LARGE SCALE GENOMIC DNA]</scope>
    <source>
        <strain evidence="2">cv. HFTH1</strain>
        <tissue evidence="1">Young leaf</tissue>
    </source>
</reference>
<organism evidence="1 2">
    <name type="scientific">Malus domestica</name>
    <name type="common">Apple</name>
    <name type="synonym">Pyrus malus</name>
    <dbReference type="NCBI Taxonomy" id="3750"/>
    <lineage>
        <taxon>Eukaryota</taxon>
        <taxon>Viridiplantae</taxon>
        <taxon>Streptophyta</taxon>
        <taxon>Embryophyta</taxon>
        <taxon>Tracheophyta</taxon>
        <taxon>Spermatophyta</taxon>
        <taxon>Magnoliopsida</taxon>
        <taxon>eudicotyledons</taxon>
        <taxon>Gunneridae</taxon>
        <taxon>Pentapetalae</taxon>
        <taxon>rosids</taxon>
        <taxon>fabids</taxon>
        <taxon>Rosales</taxon>
        <taxon>Rosaceae</taxon>
        <taxon>Amygdaloideae</taxon>
        <taxon>Maleae</taxon>
        <taxon>Malus</taxon>
    </lineage>
</organism>
<proteinExistence type="predicted"/>
<keyword evidence="2" id="KW-1185">Reference proteome</keyword>
<evidence type="ECO:0000313" key="2">
    <source>
        <dbReference type="Proteomes" id="UP000290289"/>
    </source>
</evidence>
<dbReference type="STRING" id="3750.A0A498HTQ0"/>
<dbReference type="CDD" id="cd02947">
    <property type="entry name" value="TRX_family"/>
    <property type="match status" value="1"/>
</dbReference>